<dbReference type="PIRSF" id="PIRSF006060">
    <property type="entry name" value="AA_transporter"/>
    <property type="match status" value="1"/>
</dbReference>
<keyword evidence="9" id="KW-1185">Reference proteome</keyword>
<comment type="caution">
    <text evidence="8">The sequence shown here is derived from an EMBL/GenBank/DDBJ whole genome shotgun (WGS) entry which is preliminary data.</text>
</comment>
<evidence type="ECO:0000256" key="5">
    <source>
        <dbReference type="ARBA" id="ARBA00023136"/>
    </source>
</evidence>
<keyword evidence="4 6" id="KW-1133">Transmembrane helix</keyword>
<keyword evidence="3 6" id="KW-0812">Transmembrane</keyword>
<evidence type="ECO:0000313" key="8">
    <source>
        <dbReference type="EMBL" id="KAK2167791.1"/>
    </source>
</evidence>
<gene>
    <name evidence="8" type="ORF">LSH36_24g12155</name>
</gene>
<dbReference type="EMBL" id="JAODUP010000024">
    <property type="protein sequence ID" value="KAK2167791.1"/>
    <property type="molecule type" value="Genomic_DNA"/>
</dbReference>
<dbReference type="Proteomes" id="UP001208570">
    <property type="component" value="Unassembled WGS sequence"/>
</dbReference>
<dbReference type="InterPro" id="IPR002293">
    <property type="entry name" value="AA/rel_permease1"/>
</dbReference>
<proteinExistence type="predicted"/>
<dbReference type="PANTHER" id="PTHR43243:SF4">
    <property type="entry name" value="CATIONIC AMINO ACID TRANSPORTER 4"/>
    <property type="match status" value="1"/>
</dbReference>
<feature type="domain" description="Cationic amino acid transporter C-terminal" evidence="7">
    <location>
        <begin position="551"/>
        <end position="601"/>
    </location>
</feature>
<accession>A0AAD9KAH5</accession>
<feature type="transmembrane region" description="Helical" evidence="6">
    <location>
        <begin position="267"/>
        <end position="293"/>
    </location>
</feature>
<evidence type="ECO:0000259" key="7">
    <source>
        <dbReference type="Pfam" id="PF13906"/>
    </source>
</evidence>
<evidence type="ECO:0000256" key="3">
    <source>
        <dbReference type="ARBA" id="ARBA00022692"/>
    </source>
</evidence>
<evidence type="ECO:0000256" key="4">
    <source>
        <dbReference type="ARBA" id="ARBA00022989"/>
    </source>
</evidence>
<organism evidence="8 9">
    <name type="scientific">Paralvinella palmiformis</name>
    <dbReference type="NCBI Taxonomy" id="53620"/>
    <lineage>
        <taxon>Eukaryota</taxon>
        <taxon>Metazoa</taxon>
        <taxon>Spiralia</taxon>
        <taxon>Lophotrochozoa</taxon>
        <taxon>Annelida</taxon>
        <taxon>Polychaeta</taxon>
        <taxon>Sedentaria</taxon>
        <taxon>Canalipalpata</taxon>
        <taxon>Terebellida</taxon>
        <taxon>Terebelliformia</taxon>
        <taxon>Alvinellidae</taxon>
        <taxon>Paralvinella</taxon>
    </lineage>
</organism>
<feature type="transmembrane region" description="Helical" evidence="6">
    <location>
        <begin position="67"/>
        <end position="88"/>
    </location>
</feature>
<keyword evidence="2" id="KW-0813">Transport</keyword>
<feature type="transmembrane region" description="Helical" evidence="6">
    <location>
        <begin position="579"/>
        <end position="599"/>
    </location>
</feature>
<dbReference type="Pfam" id="PF13906">
    <property type="entry name" value="AA_permease_C"/>
    <property type="match status" value="1"/>
</dbReference>
<dbReference type="InterPro" id="IPR029485">
    <property type="entry name" value="CAT_C"/>
</dbReference>
<dbReference type="GO" id="GO:0015171">
    <property type="term" value="F:amino acid transmembrane transporter activity"/>
    <property type="evidence" value="ECO:0007669"/>
    <property type="project" value="TreeGrafter"/>
</dbReference>
<feature type="transmembrane region" description="Helical" evidence="6">
    <location>
        <begin position="554"/>
        <end position="573"/>
    </location>
</feature>
<evidence type="ECO:0000256" key="6">
    <source>
        <dbReference type="SAM" id="Phobius"/>
    </source>
</evidence>
<feature type="transmembrane region" description="Helical" evidence="6">
    <location>
        <begin position="365"/>
        <end position="384"/>
    </location>
</feature>
<feature type="transmembrane region" description="Helical" evidence="6">
    <location>
        <begin position="167"/>
        <end position="184"/>
    </location>
</feature>
<feature type="transmembrane region" description="Helical" evidence="6">
    <location>
        <begin position="35"/>
        <end position="55"/>
    </location>
</feature>
<evidence type="ECO:0000256" key="1">
    <source>
        <dbReference type="ARBA" id="ARBA00004141"/>
    </source>
</evidence>
<dbReference type="GO" id="GO:0005886">
    <property type="term" value="C:plasma membrane"/>
    <property type="evidence" value="ECO:0007669"/>
    <property type="project" value="TreeGrafter"/>
</dbReference>
<dbReference type="AlphaFoldDB" id="A0AAD9KAH5"/>
<name>A0AAD9KAH5_9ANNE</name>
<keyword evidence="5 6" id="KW-0472">Membrane</keyword>
<dbReference type="PANTHER" id="PTHR43243">
    <property type="entry name" value="INNER MEMBRANE TRANSPORTER YGJI-RELATED"/>
    <property type="match status" value="1"/>
</dbReference>
<evidence type="ECO:0000313" key="9">
    <source>
        <dbReference type="Proteomes" id="UP001208570"/>
    </source>
</evidence>
<feature type="transmembrane region" description="Helical" evidence="6">
    <location>
        <begin position="100"/>
        <end position="119"/>
    </location>
</feature>
<feature type="transmembrane region" description="Helical" evidence="6">
    <location>
        <begin position="225"/>
        <end position="246"/>
    </location>
</feature>
<feature type="transmembrane region" description="Helical" evidence="6">
    <location>
        <begin position="313"/>
        <end position="336"/>
    </location>
</feature>
<feature type="transmembrane region" description="Helical" evidence="6">
    <location>
        <begin position="196"/>
        <end position="213"/>
    </location>
</feature>
<evidence type="ECO:0000256" key="2">
    <source>
        <dbReference type="ARBA" id="ARBA00022448"/>
    </source>
</evidence>
<feature type="transmembrane region" description="Helical" evidence="6">
    <location>
        <begin position="519"/>
        <end position="542"/>
    </location>
</feature>
<feature type="transmembrane region" description="Helical" evidence="6">
    <location>
        <begin position="493"/>
        <end position="513"/>
    </location>
</feature>
<protein>
    <recommendedName>
        <fullName evidence="7">Cationic amino acid transporter C-terminal domain-containing protein</fullName>
    </recommendedName>
</protein>
<feature type="transmembrane region" description="Helical" evidence="6">
    <location>
        <begin position="390"/>
        <end position="409"/>
    </location>
</feature>
<comment type="subcellular location">
    <subcellularLocation>
        <location evidence="1">Membrane</location>
        <topology evidence="1">Multi-pass membrane protein</topology>
    </subcellularLocation>
</comment>
<dbReference type="Pfam" id="PF13520">
    <property type="entry name" value="AA_permease_2"/>
    <property type="match status" value="1"/>
</dbReference>
<dbReference type="Gene3D" id="1.20.1740.10">
    <property type="entry name" value="Amino acid/polyamine transporter I"/>
    <property type="match status" value="2"/>
</dbReference>
<sequence>MAKCKDCIDFTVGLTRKKSLATDLMTTNLRRCLNTLDLILMGIGYMVGTGIFVLTGQVTHFSAGPSVVISFILAGIAAAMSAVCYAEFSSLVPLSGSSYTYTYVVVGEIWAFLVGWNVILENAIGTSSAAKSFSGTLDSLCNGCVSRGIKEKVNFGESAYIGSYPDFVAFAIILFVMIFVLVGAKSSANFNRVMVIIKLIVIAIIIVAGFMLADLSNWIDPEKGGFFPYGAVGTISGAATCFYAFVGFDSLSTASEETKDPKRSLPIAIIGSLVIVTSLYILSAMSLTLMVPYTDIDPVSAFTTAFVQRGNVWATYVVGIGTLFGLATVVMSGLYATPRILYAMSNDGLIFKFLGYMHPKTQTPIISIVITASVSSLIALFFELKILIELLSIGTLFCFTFVAASIIIIRYNEPTINFNSTDDGAVVKEVNTEELPLKANSDTTMKYTSETASSVKENPVPATEPEANNLAFINRFQTILGHFDKADLVLRSLLIMLVAIIAFLLLLVFGIEYVTVGRWWAILVLIVTALGMIVPLLLIGCLEQCPKKGYFQVPLVPLIPAFSIFCNVGLMIILDWNTWIRLFVWITLGLILYFAYGVWHSKERHQPVSTYSELEPTEKQVN</sequence>
<reference evidence="8" key="1">
    <citation type="journal article" date="2023" name="Mol. Biol. Evol.">
        <title>Third-Generation Sequencing Reveals the Adaptive Role of the Epigenome in Three Deep-Sea Polychaetes.</title>
        <authorList>
            <person name="Perez M."/>
            <person name="Aroh O."/>
            <person name="Sun Y."/>
            <person name="Lan Y."/>
            <person name="Juniper S.K."/>
            <person name="Young C.R."/>
            <person name="Angers B."/>
            <person name="Qian P.Y."/>
        </authorList>
    </citation>
    <scope>NUCLEOTIDE SEQUENCE</scope>
    <source>
        <strain evidence="8">P08H-3</strain>
    </source>
</reference>